<dbReference type="AlphaFoldDB" id="A0A1I5KG68"/>
<dbReference type="PANTHER" id="PTHR13847">
    <property type="entry name" value="SARCOSINE DEHYDROGENASE-RELATED"/>
    <property type="match status" value="1"/>
</dbReference>
<dbReference type="Pfam" id="PF01266">
    <property type="entry name" value="DAO"/>
    <property type="match status" value="1"/>
</dbReference>
<reference evidence="5" key="1">
    <citation type="submission" date="2016-10" db="EMBL/GenBank/DDBJ databases">
        <authorList>
            <person name="Varghese N."/>
            <person name="Submissions S."/>
        </authorList>
    </citation>
    <scope>NUCLEOTIDE SEQUENCE [LARGE SCALE GENOMIC DNA]</scope>
    <source>
        <strain evidence="5">CGMCC 1.7715</strain>
    </source>
</reference>
<dbReference type="GO" id="GO:0005737">
    <property type="term" value="C:cytoplasm"/>
    <property type="evidence" value="ECO:0007669"/>
    <property type="project" value="TreeGrafter"/>
</dbReference>
<dbReference type="InterPro" id="IPR036188">
    <property type="entry name" value="FAD/NAD-bd_sf"/>
</dbReference>
<evidence type="ECO:0000259" key="3">
    <source>
        <dbReference type="Pfam" id="PF01266"/>
    </source>
</evidence>
<evidence type="ECO:0000256" key="2">
    <source>
        <dbReference type="ARBA" id="ARBA00023002"/>
    </source>
</evidence>
<keyword evidence="2" id="KW-0560">Oxidoreductase</keyword>
<evidence type="ECO:0000313" key="5">
    <source>
        <dbReference type="Proteomes" id="UP000199331"/>
    </source>
</evidence>
<dbReference type="InterPro" id="IPR006076">
    <property type="entry name" value="FAD-dep_OxRdtase"/>
</dbReference>
<dbReference type="EMBL" id="FOWZ01000001">
    <property type="protein sequence ID" value="SFO84009.1"/>
    <property type="molecule type" value="Genomic_DNA"/>
</dbReference>
<dbReference type="GO" id="GO:0008718">
    <property type="term" value="F:D-amino-acid dehydrogenase activity"/>
    <property type="evidence" value="ECO:0007669"/>
    <property type="project" value="TreeGrafter"/>
</dbReference>
<evidence type="ECO:0000313" key="4">
    <source>
        <dbReference type="EMBL" id="SFO84009.1"/>
    </source>
</evidence>
<gene>
    <name evidence="4" type="ORF">SAMN04488060_0196</name>
</gene>
<feature type="domain" description="FAD dependent oxidoreductase" evidence="3">
    <location>
        <begin position="8"/>
        <end position="400"/>
    </location>
</feature>
<evidence type="ECO:0000256" key="1">
    <source>
        <dbReference type="ARBA" id="ARBA00009410"/>
    </source>
</evidence>
<protein>
    <submittedName>
        <fullName evidence="4">D-amino-acid dehydrogenase</fullName>
    </submittedName>
</protein>
<comment type="similarity">
    <text evidence="1">Belongs to the DadA oxidoreductase family.</text>
</comment>
<dbReference type="GO" id="GO:0055130">
    <property type="term" value="P:D-alanine catabolic process"/>
    <property type="evidence" value="ECO:0007669"/>
    <property type="project" value="TreeGrafter"/>
</dbReference>
<dbReference type="STRING" id="604088.SAMN04488060_0196"/>
<dbReference type="SUPFAM" id="SSF51971">
    <property type="entry name" value="Nucleotide-binding domain"/>
    <property type="match status" value="1"/>
</dbReference>
<accession>A0A1I5KG68</accession>
<dbReference type="GO" id="GO:0005886">
    <property type="term" value="C:plasma membrane"/>
    <property type="evidence" value="ECO:0007669"/>
    <property type="project" value="TreeGrafter"/>
</dbReference>
<dbReference type="Proteomes" id="UP000199331">
    <property type="component" value="Unassembled WGS sequence"/>
</dbReference>
<dbReference type="PANTHER" id="PTHR13847:SF280">
    <property type="entry name" value="D-AMINO ACID DEHYDROGENASE"/>
    <property type="match status" value="1"/>
</dbReference>
<name>A0A1I5KG68_9SPHN</name>
<dbReference type="Gene3D" id="3.50.50.60">
    <property type="entry name" value="FAD/NAD(P)-binding domain"/>
    <property type="match status" value="2"/>
</dbReference>
<proteinExistence type="inferred from homology"/>
<dbReference type="SUPFAM" id="SSF54373">
    <property type="entry name" value="FAD-linked reductases, C-terminal domain"/>
    <property type="match status" value="1"/>
</dbReference>
<dbReference type="Gene3D" id="3.30.9.10">
    <property type="entry name" value="D-Amino Acid Oxidase, subunit A, domain 2"/>
    <property type="match status" value="1"/>
</dbReference>
<sequence>MGSTGTAIVIGAGVIGVTSAYALARKGWTVELVDAAPDVAAGASRGNGRQLSYSHTGALASPSLIAKLPQLALGYDPAFRLSLRPDLAYARWLTSFIWQCRRGAYVRNTLECSRLASESRRAMDRLLDDHALSFGLRDAGKLVLLPDTKSIEDARATLRLTAQFGQPQDIVSRSVAIEIEPALEGFAAQFAGAVYAPQDQTADCALFCKRLLETITAEYGAIFRGGMRAVSIEDGKAESVVRYANGDARSASMVVVAGGHEVNWLLAPLGHRQAIAPMKGYSFTAPVGRKAPEVSITDSANRLVFTRLEDRILVAGRAELGESWAAVDADHLQAMKRQAQAVMPNVADYSASDEGWAGIRPMTPNSLPVTRKLSPSLAINVGHGMLGWTLAMGSSNRLAQIVGSPG</sequence>
<organism evidence="4 5">
    <name type="scientific">Qipengyuania nanhaisediminis</name>
    <dbReference type="NCBI Taxonomy" id="604088"/>
    <lineage>
        <taxon>Bacteria</taxon>
        <taxon>Pseudomonadati</taxon>
        <taxon>Pseudomonadota</taxon>
        <taxon>Alphaproteobacteria</taxon>
        <taxon>Sphingomonadales</taxon>
        <taxon>Erythrobacteraceae</taxon>
        <taxon>Qipengyuania</taxon>
    </lineage>
</organism>
<keyword evidence="5" id="KW-1185">Reference proteome</keyword>